<evidence type="ECO:0000259" key="2">
    <source>
        <dbReference type="Pfam" id="PF13529"/>
    </source>
</evidence>
<protein>
    <recommendedName>
        <fullName evidence="2">Peptidase C39-like domain-containing protein</fullName>
    </recommendedName>
</protein>
<dbReference type="KEGG" id="opf:CBP31_09505"/>
<dbReference type="NCBIfam" id="NF033920">
    <property type="entry name" value="C39_PA2778_fam"/>
    <property type="match status" value="1"/>
</dbReference>
<evidence type="ECO:0000256" key="1">
    <source>
        <dbReference type="SAM" id="SignalP"/>
    </source>
</evidence>
<dbReference type="InterPro" id="IPR011990">
    <property type="entry name" value="TPR-like_helical_dom_sf"/>
</dbReference>
<organism evidence="3 4">
    <name type="scientific">Oceanisphaera profunda</name>
    <dbReference type="NCBI Taxonomy" id="1416627"/>
    <lineage>
        <taxon>Bacteria</taxon>
        <taxon>Pseudomonadati</taxon>
        <taxon>Pseudomonadota</taxon>
        <taxon>Gammaproteobacteria</taxon>
        <taxon>Aeromonadales</taxon>
        <taxon>Aeromonadaceae</taxon>
        <taxon>Oceanisphaera</taxon>
    </lineage>
</organism>
<feature type="domain" description="Peptidase C39-like" evidence="2">
    <location>
        <begin position="52"/>
        <end position="162"/>
    </location>
</feature>
<evidence type="ECO:0000313" key="4">
    <source>
        <dbReference type="Proteomes" id="UP000243937"/>
    </source>
</evidence>
<gene>
    <name evidence="3" type="ORF">CBP31_09505</name>
</gene>
<dbReference type="Gene3D" id="3.90.70.10">
    <property type="entry name" value="Cysteine proteinases"/>
    <property type="match status" value="1"/>
</dbReference>
<dbReference type="SUPFAM" id="SSF48452">
    <property type="entry name" value="TPR-like"/>
    <property type="match status" value="1"/>
</dbReference>
<keyword evidence="1" id="KW-0732">Signal</keyword>
<keyword evidence="4" id="KW-1185">Reference proteome</keyword>
<sequence length="318" mass="33954">MTHFSLLKNVRPAGVFSLLALGSLLLLTGCAAQPQLSAAVKAQLPSQSFVTGVPFYSQRDYQCGPAALAMSLAASGQEVSVDTLIPQVFLPGREGSVQPEMLATVRRHQRISYALDGNFDALLTEVDAGHPVVVLQNLGLSFAPMWHYAVVIGYNQTPQQLLLHSGEQSRQVMSMSRFNATWARSQHWAMVALAPGQLPQSITPQVAADSITAFEAVAGARAALPAWQAVTTRWPNYALGWFALGNTLHANQDPVAATAAFKQATQVDATLAAAWLNLGLTQQGLGDKQAARASLQKAAALPGKWQAQAQQAFADSQR</sequence>
<feature type="signal peptide" evidence="1">
    <location>
        <begin position="1"/>
        <end position="32"/>
    </location>
</feature>
<dbReference type="RefSeq" id="WP_087036714.1">
    <property type="nucleotide sequence ID" value="NZ_CP021377.1"/>
</dbReference>
<dbReference type="EMBL" id="CP021377">
    <property type="protein sequence ID" value="ART82830.1"/>
    <property type="molecule type" value="Genomic_DNA"/>
</dbReference>
<dbReference type="Gene3D" id="1.25.40.10">
    <property type="entry name" value="Tetratricopeptide repeat domain"/>
    <property type="match status" value="1"/>
</dbReference>
<dbReference type="Proteomes" id="UP000243937">
    <property type="component" value="Chromosome"/>
</dbReference>
<name>A0A1Y0D5M3_9GAMM</name>
<proteinExistence type="predicted"/>
<feature type="chain" id="PRO_5013367492" description="Peptidase C39-like domain-containing protein" evidence="1">
    <location>
        <begin position="33"/>
        <end position="318"/>
    </location>
</feature>
<dbReference type="Pfam" id="PF13529">
    <property type="entry name" value="Peptidase_C39_2"/>
    <property type="match status" value="1"/>
</dbReference>
<dbReference type="InterPro" id="IPR039564">
    <property type="entry name" value="Peptidase_C39-like"/>
</dbReference>
<dbReference type="OrthoDB" id="5611441at2"/>
<dbReference type="Pfam" id="PF13181">
    <property type="entry name" value="TPR_8"/>
    <property type="match status" value="1"/>
</dbReference>
<dbReference type="SMART" id="SM00028">
    <property type="entry name" value="TPR"/>
    <property type="match status" value="2"/>
</dbReference>
<dbReference type="InterPro" id="IPR019734">
    <property type="entry name" value="TPR_rpt"/>
</dbReference>
<evidence type="ECO:0000313" key="3">
    <source>
        <dbReference type="EMBL" id="ART82830.1"/>
    </source>
</evidence>
<dbReference type="AlphaFoldDB" id="A0A1Y0D5M3"/>
<accession>A0A1Y0D5M3</accession>
<reference evidence="3 4" key="1">
    <citation type="journal article" date="2014" name="Int. J. Syst. Evol. Microbiol.">
        <title>Oceanisphaera profunda sp. nov., a marine bacterium isolated from deep-sea sediment, and emended description of the genus Oceanisphaera.</title>
        <authorList>
            <person name="Xu Z."/>
            <person name="Zhang X.Y."/>
            <person name="Su H.N."/>
            <person name="Yu Z.C."/>
            <person name="Liu C."/>
            <person name="Li H."/>
            <person name="Chen X.L."/>
            <person name="Song X.Y."/>
            <person name="Xie B.B."/>
            <person name="Qin Q.L."/>
            <person name="Zhou B.C."/>
            <person name="Shi M."/>
            <person name="Huang Y."/>
            <person name="Zhang Y.Z."/>
        </authorList>
    </citation>
    <scope>NUCLEOTIDE SEQUENCE [LARGE SCALE GENOMIC DNA]</scope>
    <source>
        <strain evidence="3 4">SM1222</strain>
    </source>
</reference>